<dbReference type="InterPro" id="IPR019734">
    <property type="entry name" value="TPR_rpt"/>
</dbReference>
<dbReference type="InterPro" id="IPR011990">
    <property type="entry name" value="TPR-like_helical_dom_sf"/>
</dbReference>
<dbReference type="PANTHER" id="PTHR45586:SF1">
    <property type="entry name" value="LIPOPOLYSACCHARIDE ASSEMBLY PROTEIN B"/>
    <property type="match status" value="1"/>
</dbReference>
<sequence length="594" mass="68717">MLGSICLLSLMTACGTANTSPRKLPVAVQEAADPLTPEQRRKYDYFFLEALRLKEKGELDAAFELYSHCLDLYPKGAATLYEISRFQLFLDQPEKSEQALKEAVEADPKNFWYKQTLAAYYQNKREFPKAIYVYEDMADQFPKRLEPLLALIDLYARTKDYAQEIHTLDRLEALDGKSEEISMEKFRAYLAMENDEKAFQEIEALAKEYAYDMRYQTILGDVYLNNDRNEEALATYRRILQEEPGYAPARLSLASYYEKMGQDSLYQAQLDTLLLNETVDSNTKLNILRQLILRSERGDRDSTKMQSIFASVLREKQENADVAMLAAQYFLTKKMDQEAKPVLHQVLELDPENTPARLQLLSFAIRKDDMEEVIRICGPALEYTPDVLEFYYYKGLAHHQLEQTDEALQVFSKGVRRIDGETDKTLASDFYAILGDLYHLKKMNVEAYAAYDSALVYKEDNIGALNNYAYYLSLERQHLDKAEEMSYRTVQAEPNNGTYLDTYAWILFEKGKYVEAKLYIDQALQSEDGSQSSVVVEHAGDIHFMNGDQQRAVELWKQAEELAKQEPKEGSEPRSDKELKLLRKKIEQQKYFAE</sequence>
<comment type="caution">
    <text evidence="3">The sequence shown here is derived from an EMBL/GenBank/DDBJ whole genome shotgun (WGS) entry which is preliminary data.</text>
</comment>
<evidence type="ECO:0000256" key="1">
    <source>
        <dbReference type="ARBA" id="ARBA00022737"/>
    </source>
</evidence>
<accession>J9GT29</accession>
<dbReference type="PROSITE" id="PS50005">
    <property type="entry name" value="TPR"/>
    <property type="match status" value="1"/>
</dbReference>
<dbReference type="SUPFAM" id="SSF48452">
    <property type="entry name" value="TPR-like"/>
    <property type="match status" value="2"/>
</dbReference>
<dbReference type="Pfam" id="PF13432">
    <property type="entry name" value="TPR_16"/>
    <property type="match status" value="2"/>
</dbReference>
<reference evidence="3" key="1">
    <citation type="journal article" date="2012" name="PLoS ONE">
        <title>Gene sets for utilization of primary and secondary nutrition supplies in the distal gut of endangered iberian lynx.</title>
        <authorList>
            <person name="Alcaide M."/>
            <person name="Messina E."/>
            <person name="Richter M."/>
            <person name="Bargiela R."/>
            <person name="Peplies J."/>
            <person name="Huws S.A."/>
            <person name="Newbold C.J."/>
            <person name="Golyshin P.N."/>
            <person name="Simon M.A."/>
            <person name="Lopez G."/>
            <person name="Yakimov M.M."/>
            <person name="Ferrer M."/>
        </authorList>
    </citation>
    <scope>NUCLEOTIDE SEQUENCE</scope>
</reference>
<evidence type="ECO:0000256" key="2">
    <source>
        <dbReference type="ARBA" id="ARBA00022803"/>
    </source>
</evidence>
<dbReference type="AlphaFoldDB" id="J9GT29"/>
<proteinExistence type="predicted"/>
<protein>
    <submittedName>
        <fullName evidence="3">Tetratricopeptide repeat-containing protein</fullName>
    </submittedName>
</protein>
<dbReference type="Pfam" id="PF13181">
    <property type="entry name" value="TPR_8"/>
    <property type="match status" value="1"/>
</dbReference>
<organism evidence="3">
    <name type="scientific">gut metagenome</name>
    <dbReference type="NCBI Taxonomy" id="749906"/>
    <lineage>
        <taxon>unclassified sequences</taxon>
        <taxon>metagenomes</taxon>
        <taxon>organismal metagenomes</taxon>
    </lineage>
</organism>
<keyword evidence="1" id="KW-0677">Repeat</keyword>
<name>J9GT29_9ZZZZ</name>
<dbReference type="Gene3D" id="1.25.40.10">
    <property type="entry name" value="Tetratricopeptide repeat domain"/>
    <property type="match status" value="4"/>
</dbReference>
<keyword evidence="2" id="KW-0802">TPR repeat</keyword>
<dbReference type="InterPro" id="IPR051012">
    <property type="entry name" value="CellSynth/LPSAsmb/PSIAsmb"/>
</dbReference>
<evidence type="ECO:0000313" key="3">
    <source>
        <dbReference type="EMBL" id="EJX11184.1"/>
    </source>
</evidence>
<dbReference type="SMART" id="SM00028">
    <property type="entry name" value="TPR"/>
    <property type="match status" value="8"/>
</dbReference>
<dbReference type="PANTHER" id="PTHR45586">
    <property type="entry name" value="TPR REPEAT-CONTAINING PROTEIN PA4667"/>
    <property type="match status" value="1"/>
</dbReference>
<gene>
    <name evidence="3" type="ORF">EVA_00129</name>
</gene>
<dbReference type="EMBL" id="AMCI01000003">
    <property type="protein sequence ID" value="EJX11184.1"/>
    <property type="molecule type" value="Genomic_DNA"/>
</dbReference>